<accession>A0A235BNS3</accession>
<evidence type="ECO:0000313" key="6">
    <source>
        <dbReference type="Proteomes" id="UP000215215"/>
    </source>
</evidence>
<feature type="coiled-coil region" evidence="2">
    <location>
        <begin position="867"/>
        <end position="894"/>
    </location>
</feature>
<dbReference type="Proteomes" id="UP000215215">
    <property type="component" value="Unassembled WGS sequence"/>
</dbReference>
<organism evidence="5 6">
    <name type="scientific">candidate division WOR-3 bacterium JGI_Cruoil_03_44_89</name>
    <dbReference type="NCBI Taxonomy" id="1973748"/>
    <lineage>
        <taxon>Bacteria</taxon>
        <taxon>Bacteria division WOR-3</taxon>
    </lineage>
</organism>
<dbReference type="Gene3D" id="1.10.287.1490">
    <property type="match status" value="1"/>
</dbReference>
<dbReference type="EMBL" id="NOZQ01000202">
    <property type="protein sequence ID" value="OYD14153.1"/>
    <property type="molecule type" value="Genomic_DNA"/>
</dbReference>
<feature type="coiled-coil region" evidence="2">
    <location>
        <begin position="593"/>
        <end position="828"/>
    </location>
</feature>
<evidence type="ECO:0000256" key="1">
    <source>
        <dbReference type="ARBA" id="ARBA00023054"/>
    </source>
</evidence>
<dbReference type="GO" id="GO:0016887">
    <property type="term" value="F:ATP hydrolysis activity"/>
    <property type="evidence" value="ECO:0007669"/>
    <property type="project" value="InterPro"/>
</dbReference>
<sequence>MYLESIAISGFKSFPQKTIIKLHSGINCIIGPNGCGKSNIIDAIRWALGESKTSLLRAKSMDELIFHGTERKPQRGMAEVSLTFFNDGMLSTSSSEVVISKRLHRSGENECTINGKKVLQRDIIDLFEVANPRGYSILSREEINSVLSGDPYYRRRTVEEIAGVSTYRNHKLNTLTRLQRVKTDIEKLDNLISEVSTREIKLRSEARRSAKYENLMTEMGYMRWMLMESKRAQVEEKSKLVSSFILEEKNIITRIKELEKSIASIVGWRKDEVKRGREIGNKIVMLEKRESSLREKKENLREKLDEIVKEKERITNELIKVGKAKSGIEDKYKKTLSLIETEKNKLNLLPGVDRSLHERREKIVKEIEALQKDETSIKENLIVTRTVLETHGKRKENISNELERVKEKKRKAERKLEEKKESHEKLQPPSRDVNNLRDSLRVLEEQRAQLLTYVKDAISDEGFVKLGSVISPKKGKEKVVYGALGSILSCILVNRLEDIYFYDGLRRKFITPELIPEVDPGMDYECLSSFVEVENGYEHITPILRKFVVTPDIKSAIALHGKGVVSPIVTQNGELLTRLGILEVGEPEIKLGKSKLEKELADIEREIEERRNTLIEIQNERIGYERKRTLLSIGIKNLEREINEMNETIERLENELKRDIELDVESAEETLLHLRELLEKKDGEKKRIDDEIGDANRMIEERRKKEGEISTLENELKFLKKEVEGFDKNLSEMRRNLSGIMEKERGLKQNQNEIGISYKRVTEELENLRKEAEEGSDEKPPEGVIDFFELETEIEKARHSLDSLRENRHSLELEIARLESRAAELKSMGVKKPNESYHIDNVEERLKNHERRIQSMQPVNPLAVKEHIEIKERLKFLEDEREDILRTRNIVEETIKLLDEQARNKVRDAIVKINERFDDIFRTLFQGGGARLVLCSGDPLENNIDIEVSPGGKKLRRIEQLSTGEKTLSVIALFFGVYELRPTPFMILDEVDAPLDDANLLKFLSLIRKRADTNQFILITHNKQTMEAANYLYGVTMEEPGVSKIISVRLKK</sequence>
<dbReference type="AlphaFoldDB" id="A0A235BNS3"/>
<feature type="domain" description="RecF/RecN/SMC N-terminal" evidence="4">
    <location>
        <begin position="2"/>
        <end position="1043"/>
    </location>
</feature>
<dbReference type="Gene3D" id="3.40.50.300">
    <property type="entry name" value="P-loop containing nucleotide triphosphate hydrolases"/>
    <property type="match status" value="2"/>
</dbReference>
<gene>
    <name evidence="5" type="ORF">CH333_08845</name>
</gene>
<keyword evidence="1 2" id="KW-0175">Coiled coil</keyword>
<feature type="region of interest" description="Disordered" evidence="3">
    <location>
        <begin position="409"/>
        <end position="433"/>
    </location>
</feature>
<dbReference type="InterPro" id="IPR027417">
    <property type="entry name" value="P-loop_NTPase"/>
</dbReference>
<reference evidence="5 6" key="1">
    <citation type="submission" date="2017-07" db="EMBL/GenBank/DDBJ databases">
        <title>Recovery of genomes from metagenomes via a dereplication, aggregation, and scoring strategy.</title>
        <authorList>
            <person name="Sieber C.M."/>
            <person name="Probst A.J."/>
            <person name="Sharrar A."/>
            <person name="Thomas B.C."/>
            <person name="Hess M."/>
            <person name="Tringe S.G."/>
            <person name="Banfield J.F."/>
        </authorList>
    </citation>
    <scope>NUCLEOTIDE SEQUENCE [LARGE SCALE GENOMIC DNA]</scope>
    <source>
        <strain evidence="5">JGI_Cruoil_03_44_89</strain>
    </source>
</reference>
<dbReference type="InterPro" id="IPR003395">
    <property type="entry name" value="RecF/RecN/SMC_N"/>
</dbReference>
<evidence type="ECO:0000259" key="4">
    <source>
        <dbReference type="Pfam" id="PF02463"/>
    </source>
</evidence>
<dbReference type="PIRSF" id="PIRSF005719">
    <property type="entry name" value="SMC"/>
    <property type="match status" value="1"/>
</dbReference>
<dbReference type="Pfam" id="PF02463">
    <property type="entry name" value="SMC_N"/>
    <property type="match status" value="1"/>
</dbReference>
<dbReference type="GO" id="GO:0005524">
    <property type="term" value="F:ATP binding"/>
    <property type="evidence" value="ECO:0007669"/>
    <property type="project" value="InterPro"/>
</dbReference>
<comment type="caution">
    <text evidence="5">The sequence shown here is derived from an EMBL/GenBank/DDBJ whole genome shotgun (WGS) entry which is preliminary data.</text>
</comment>
<dbReference type="SUPFAM" id="SSF52540">
    <property type="entry name" value="P-loop containing nucleoside triphosphate hydrolases"/>
    <property type="match status" value="1"/>
</dbReference>
<name>A0A235BNS3_UNCW3</name>
<dbReference type="InterPro" id="IPR024704">
    <property type="entry name" value="SMC"/>
</dbReference>
<protein>
    <recommendedName>
        <fullName evidence="4">RecF/RecN/SMC N-terminal domain-containing protein</fullName>
    </recommendedName>
</protein>
<feature type="compositionally biased region" description="Basic and acidic residues" evidence="3">
    <location>
        <begin position="414"/>
        <end position="426"/>
    </location>
</feature>
<feature type="coiled-coil region" evidence="2">
    <location>
        <begin position="283"/>
        <end position="317"/>
    </location>
</feature>
<evidence type="ECO:0000256" key="2">
    <source>
        <dbReference type="SAM" id="Coils"/>
    </source>
</evidence>
<proteinExistence type="predicted"/>
<dbReference type="PANTHER" id="PTHR43977">
    <property type="entry name" value="STRUCTURAL MAINTENANCE OF CHROMOSOMES PROTEIN 3"/>
    <property type="match status" value="1"/>
</dbReference>
<evidence type="ECO:0000313" key="5">
    <source>
        <dbReference type="EMBL" id="OYD14153.1"/>
    </source>
</evidence>
<evidence type="ECO:0000256" key="3">
    <source>
        <dbReference type="SAM" id="MobiDB-lite"/>
    </source>
</evidence>